<feature type="compositionally biased region" description="Polar residues" evidence="1">
    <location>
        <begin position="177"/>
        <end position="189"/>
    </location>
</feature>
<feature type="region of interest" description="Disordered" evidence="1">
    <location>
        <begin position="400"/>
        <end position="423"/>
    </location>
</feature>
<evidence type="ECO:0000313" key="3">
    <source>
        <dbReference type="Proteomes" id="UP000198372"/>
    </source>
</evidence>
<feature type="region of interest" description="Disordered" evidence="1">
    <location>
        <begin position="1"/>
        <end position="150"/>
    </location>
</feature>
<feature type="compositionally biased region" description="Polar residues" evidence="1">
    <location>
        <begin position="125"/>
        <end position="145"/>
    </location>
</feature>
<name>A0A238F9B0_9BASI</name>
<proteinExistence type="predicted"/>
<feature type="compositionally biased region" description="Polar residues" evidence="1">
    <location>
        <begin position="350"/>
        <end position="369"/>
    </location>
</feature>
<protein>
    <submittedName>
        <fullName evidence="2">BQ2448_575 protein</fullName>
    </submittedName>
</protein>
<feature type="region of interest" description="Disordered" evidence="1">
    <location>
        <begin position="438"/>
        <end position="470"/>
    </location>
</feature>
<sequence>MTQSTWSGGSLVQTQTQTQTQMQTQATPSPPGRRMRSSAPIPDLTQQQPPNSSTHSPSTNTSSPQPQTSQPGTAPRNVRFTTDASASSPSTSSPRRSQLSHYPNLNPSPTSSTPSSFSPVPLTRVLSNGSTPMNHAPISTPTALASPSPRFPIARPLSTCTSASISTSASTSRELSHVNTNANATQHRSFSSGWNVGADSTPIKPLAPPAAAAVATAMASSSTGATSAAAFTRSGAASSLKSDPTTIERRALPPMTRQEVARRLRTNAVLLVLWWISSRTQVYKYTSDHLSDFIPSLSAPLNLLEKGLFILLCYNVADSMRSLNNLSSLTPPHPSAPSKSSPSPHLRRTVSGTPYFSAPVQSSPKTRSTCFASPSILPGGSPLGGASAINTMCGSPTPTFRASAMSLPQPPSPQTPASSSRPIVSSALRKSYVGELRTTASPSTQGSPFGARGVVGTPTTTASDTEEMSSLKSSLNAYMARHEPLSPPKISVDSQEVVDRMFESL</sequence>
<organism evidence="2 3">
    <name type="scientific">Microbotryum intermedium</name>
    <dbReference type="NCBI Taxonomy" id="269621"/>
    <lineage>
        <taxon>Eukaryota</taxon>
        <taxon>Fungi</taxon>
        <taxon>Dikarya</taxon>
        <taxon>Basidiomycota</taxon>
        <taxon>Pucciniomycotina</taxon>
        <taxon>Microbotryomycetes</taxon>
        <taxon>Microbotryales</taxon>
        <taxon>Microbotryaceae</taxon>
        <taxon>Microbotryum</taxon>
    </lineage>
</organism>
<accession>A0A238F9B0</accession>
<feature type="compositionally biased region" description="Polar residues" evidence="1">
    <location>
        <begin position="457"/>
        <end position="470"/>
    </location>
</feature>
<dbReference type="AlphaFoldDB" id="A0A238F9B0"/>
<feature type="region of interest" description="Disordered" evidence="1">
    <location>
        <begin position="168"/>
        <end position="189"/>
    </location>
</feature>
<feature type="compositionally biased region" description="Low complexity" evidence="1">
    <location>
        <begin position="13"/>
        <end position="27"/>
    </location>
</feature>
<feature type="region of interest" description="Disordered" evidence="1">
    <location>
        <begin position="328"/>
        <end position="369"/>
    </location>
</feature>
<evidence type="ECO:0000256" key="1">
    <source>
        <dbReference type="SAM" id="MobiDB-lite"/>
    </source>
</evidence>
<dbReference type="Proteomes" id="UP000198372">
    <property type="component" value="Unassembled WGS sequence"/>
</dbReference>
<feature type="compositionally biased region" description="Polar residues" evidence="1">
    <location>
        <begin position="438"/>
        <end position="447"/>
    </location>
</feature>
<reference evidence="3" key="1">
    <citation type="submission" date="2016-09" db="EMBL/GenBank/DDBJ databases">
        <authorList>
            <person name="Jeantristanb JTB J.-T."/>
            <person name="Ricardo R."/>
        </authorList>
    </citation>
    <scope>NUCLEOTIDE SEQUENCE [LARGE SCALE GENOMIC DNA]</scope>
</reference>
<feature type="compositionally biased region" description="Low complexity" evidence="1">
    <location>
        <begin position="45"/>
        <end position="73"/>
    </location>
</feature>
<keyword evidence="3" id="KW-1185">Reference proteome</keyword>
<dbReference type="EMBL" id="FMSP01000003">
    <property type="protein sequence ID" value="SCV68454.1"/>
    <property type="molecule type" value="Genomic_DNA"/>
</dbReference>
<feature type="compositionally biased region" description="Polar residues" evidence="1">
    <location>
        <begin position="1"/>
        <end position="12"/>
    </location>
</feature>
<dbReference type="OrthoDB" id="2538259at2759"/>
<evidence type="ECO:0000313" key="2">
    <source>
        <dbReference type="EMBL" id="SCV68454.1"/>
    </source>
</evidence>
<gene>
    <name evidence="2" type="ORF">BQ2448_575</name>
</gene>
<feature type="compositionally biased region" description="Low complexity" evidence="1">
    <location>
        <begin position="84"/>
        <end position="122"/>
    </location>
</feature>